<proteinExistence type="predicted"/>
<evidence type="ECO:0000313" key="1">
    <source>
        <dbReference type="EMBL" id="MBR0598592.1"/>
    </source>
</evidence>
<sequence>MMAGSLFFREISVPRRITTATEEFSRKKGKEGFEARVYWIGTRQFNNTASITRVFMPRQLARKTIFGVSVEIPEEGNLELIESLKKGELALVKLHTHPREAYLSETDIANPFFRHEGAISIVVPNFCRNPLSDLTGCSVNVFNNGQWCSLSKKQIITLFRVGG</sequence>
<dbReference type="Proteomes" id="UP000675664">
    <property type="component" value="Unassembled WGS sequence"/>
</dbReference>
<organism evidence="1 2">
    <name type="scientific">Sinanaerobacter chloroacetimidivorans</name>
    <dbReference type="NCBI Taxonomy" id="2818044"/>
    <lineage>
        <taxon>Bacteria</taxon>
        <taxon>Bacillati</taxon>
        <taxon>Bacillota</taxon>
        <taxon>Clostridia</taxon>
        <taxon>Peptostreptococcales</taxon>
        <taxon>Anaerovoracaceae</taxon>
        <taxon>Sinanaerobacter</taxon>
    </lineage>
</organism>
<evidence type="ECO:0000313" key="2">
    <source>
        <dbReference type="Proteomes" id="UP000675664"/>
    </source>
</evidence>
<dbReference type="EMBL" id="JAGSND010000007">
    <property type="protein sequence ID" value="MBR0598592.1"/>
    <property type="molecule type" value="Genomic_DNA"/>
</dbReference>
<reference evidence="1" key="2">
    <citation type="submission" date="2021-04" db="EMBL/GenBank/DDBJ databases">
        <authorList>
            <person name="Liu J."/>
        </authorList>
    </citation>
    <scope>NUCLEOTIDE SEQUENCE</scope>
    <source>
        <strain evidence="1">BAD-6</strain>
    </source>
</reference>
<protein>
    <recommendedName>
        <fullName evidence="3">JAB domain-containing protein</fullName>
    </recommendedName>
</protein>
<gene>
    <name evidence="1" type="ORF">KCX82_11940</name>
</gene>
<dbReference type="AlphaFoldDB" id="A0A8J7W0L6"/>
<keyword evidence="2" id="KW-1185">Reference proteome</keyword>
<dbReference type="RefSeq" id="WP_227018713.1">
    <property type="nucleotide sequence ID" value="NZ_JAGSND010000007.1"/>
</dbReference>
<dbReference type="Gene3D" id="3.40.140.10">
    <property type="entry name" value="Cytidine Deaminase, domain 2"/>
    <property type="match status" value="1"/>
</dbReference>
<evidence type="ECO:0008006" key="3">
    <source>
        <dbReference type="Google" id="ProtNLM"/>
    </source>
</evidence>
<comment type="caution">
    <text evidence="1">The sequence shown here is derived from an EMBL/GenBank/DDBJ whole genome shotgun (WGS) entry which is preliminary data.</text>
</comment>
<reference evidence="1" key="1">
    <citation type="submission" date="2021-04" db="EMBL/GenBank/DDBJ databases">
        <title>Sinoanaerobacter chloroacetimidivorans sp. nov., an obligate anaerobic bacterium isolated from anaerobic sludge.</title>
        <authorList>
            <person name="Bao Y."/>
        </authorList>
    </citation>
    <scope>NUCLEOTIDE SEQUENCE</scope>
    <source>
        <strain evidence="1">BAD-6</strain>
    </source>
</reference>
<accession>A0A8J7W0L6</accession>
<name>A0A8J7W0L6_9FIRM</name>